<feature type="region of interest" description="Disordered" evidence="1">
    <location>
        <begin position="133"/>
        <end position="198"/>
    </location>
</feature>
<evidence type="ECO:0000313" key="3">
    <source>
        <dbReference type="Proteomes" id="UP001268542"/>
    </source>
</evidence>
<organism evidence="2 3">
    <name type="scientific">Nocardioides imazamoxiresistens</name>
    <dbReference type="NCBI Taxonomy" id="3231893"/>
    <lineage>
        <taxon>Bacteria</taxon>
        <taxon>Bacillati</taxon>
        <taxon>Actinomycetota</taxon>
        <taxon>Actinomycetes</taxon>
        <taxon>Propionibacteriales</taxon>
        <taxon>Nocardioidaceae</taxon>
        <taxon>Nocardioides</taxon>
    </lineage>
</organism>
<dbReference type="EMBL" id="JAVYII010000003">
    <property type="protein sequence ID" value="MDT9593033.1"/>
    <property type="molecule type" value="Genomic_DNA"/>
</dbReference>
<dbReference type="Gene3D" id="1.20.120.20">
    <property type="entry name" value="Apolipoprotein"/>
    <property type="match status" value="1"/>
</dbReference>
<accession>A0ABU3PUX7</accession>
<proteinExistence type="predicted"/>
<feature type="compositionally biased region" description="Pro residues" evidence="1">
    <location>
        <begin position="141"/>
        <end position="153"/>
    </location>
</feature>
<dbReference type="Proteomes" id="UP001268542">
    <property type="component" value="Unassembled WGS sequence"/>
</dbReference>
<evidence type="ECO:0000256" key="1">
    <source>
        <dbReference type="SAM" id="MobiDB-lite"/>
    </source>
</evidence>
<name>A0ABU3PUX7_9ACTN</name>
<dbReference type="RefSeq" id="WP_315732460.1">
    <property type="nucleotide sequence ID" value="NZ_JAVYII010000003.1"/>
</dbReference>
<feature type="compositionally biased region" description="Low complexity" evidence="1">
    <location>
        <begin position="161"/>
        <end position="172"/>
    </location>
</feature>
<dbReference type="SUPFAM" id="SSF58113">
    <property type="entry name" value="Apolipoprotein A-I"/>
    <property type="match status" value="1"/>
</dbReference>
<comment type="caution">
    <text evidence="2">The sequence shown here is derived from an EMBL/GenBank/DDBJ whole genome shotgun (WGS) entry which is preliminary data.</text>
</comment>
<keyword evidence="3" id="KW-1185">Reference proteome</keyword>
<evidence type="ECO:0000313" key="2">
    <source>
        <dbReference type="EMBL" id="MDT9593033.1"/>
    </source>
</evidence>
<gene>
    <name evidence="2" type="ORF">RDV89_08135</name>
</gene>
<feature type="compositionally biased region" description="Acidic residues" evidence="1">
    <location>
        <begin position="185"/>
        <end position="198"/>
    </location>
</feature>
<reference evidence="2 3" key="1">
    <citation type="submission" date="2023-08" db="EMBL/GenBank/DDBJ databases">
        <title>Nocardioides seae sp. nov., a bacterium isolated from a soil.</title>
        <authorList>
            <person name="Wang X."/>
        </authorList>
    </citation>
    <scope>NUCLEOTIDE SEQUENCE [LARGE SCALE GENOMIC DNA]</scope>
    <source>
        <strain evidence="2 3">YZH12</strain>
    </source>
</reference>
<sequence length="198" mass="20490">MGFRKKKTLLDQAKEQASDFADTVRPQIEAAVATAKEKSGPVIADARDKAAPYVADARDKAAPYVAEAKEKLNEGRDAAAAKALVGLSAAEAKVASLQSEPPKKKGRFRKVLVFGALAGLAAFAVKKLTADKGDNWQSTYTPPPPPAPAPAPPTAAKADEAAGAAPGEAIADSAEEPHPVTTPDDPAEVVDIEDDKKA</sequence>
<protein>
    <submittedName>
        <fullName evidence="2">Uncharacterized protein</fullName>
    </submittedName>
</protein>